<dbReference type="Proteomes" id="UP001367676">
    <property type="component" value="Unassembled WGS sequence"/>
</dbReference>
<feature type="region of interest" description="Disordered" evidence="1">
    <location>
        <begin position="163"/>
        <end position="204"/>
    </location>
</feature>
<keyword evidence="2" id="KW-0732">Signal</keyword>
<proteinExistence type="predicted"/>
<evidence type="ECO:0000256" key="1">
    <source>
        <dbReference type="SAM" id="MobiDB-lite"/>
    </source>
</evidence>
<reference evidence="3 4" key="1">
    <citation type="submission" date="2024-03" db="EMBL/GenBank/DDBJ databases">
        <title>Adaptation during the transition from Ophiocordyceps entomopathogen to insect associate is accompanied by gene loss and intensified selection.</title>
        <authorList>
            <person name="Ward C.M."/>
            <person name="Onetto C.A."/>
            <person name="Borneman A.R."/>
        </authorList>
    </citation>
    <scope>NUCLEOTIDE SEQUENCE [LARGE SCALE GENOMIC DNA]</scope>
    <source>
        <strain evidence="3">AWRI1</strain>
        <tissue evidence="3">Single Adult Female</tissue>
    </source>
</reference>
<comment type="caution">
    <text evidence="3">The sequence shown here is derived from an EMBL/GenBank/DDBJ whole genome shotgun (WGS) entry which is preliminary data.</text>
</comment>
<feature type="compositionally biased region" description="Low complexity" evidence="1">
    <location>
        <begin position="178"/>
        <end position="190"/>
    </location>
</feature>
<sequence>MWAVVLMIFASPLCSGHLPFFGYYSRNRNKTKDVTGIRLNNSINIIPSSGAYVKPIYASTSKPVELYQLFPVVTHSTVSIHESKYNVSDPTFQSLSSSIIPYATAVPTTVIKTEIMNDPDQSHSSTAAQPTVDPIELTIFQKHEFDGEVPDDEYPDTDECVNNTVSLGSGQEIDETRNCSSNTTTSTENTQEIDESSLESDDSSEARKMKFNFSLGSLIPPVSELPKIKMPTLAKLPLEFLGLKVKTVTLTNFIVKPSTVYASQYASCLQLENVYSVCNQKLITLEPASVVRDHSTMYKRDFKSEGRMNFELRDTSVIEEDKPPVHSQSEQKLAFSAKAHSFVDSVLEPSELDYEFEELSPKITNSATLSEATPNLKAADALLNAWTMAKDDEIIGLKIKKIDFIIPSVTTTTHFNYDLTATVIAQNCLPLNLNIPFCSPLFVHQSNADDDNV</sequence>
<evidence type="ECO:0000313" key="4">
    <source>
        <dbReference type="Proteomes" id="UP001367676"/>
    </source>
</evidence>
<accession>A0AAN9Y8T8</accession>
<feature type="chain" id="PRO_5043040228" evidence="2">
    <location>
        <begin position="17"/>
        <end position="453"/>
    </location>
</feature>
<dbReference type="EMBL" id="JBBCAQ010000006">
    <property type="protein sequence ID" value="KAK7603381.1"/>
    <property type="molecule type" value="Genomic_DNA"/>
</dbReference>
<feature type="compositionally biased region" description="Acidic residues" evidence="1">
    <location>
        <begin position="191"/>
        <end position="203"/>
    </location>
</feature>
<evidence type="ECO:0000313" key="3">
    <source>
        <dbReference type="EMBL" id="KAK7603381.1"/>
    </source>
</evidence>
<organism evidence="3 4">
    <name type="scientific">Parthenolecanium corni</name>
    <dbReference type="NCBI Taxonomy" id="536013"/>
    <lineage>
        <taxon>Eukaryota</taxon>
        <taxon>Metazoa</taxon>
        <taxon>Ecdysozoa</taxon>
        <taxon>Arthropoda</taxon>
        <taxon>Hexapoda</taxon>
        <taxon>Insecta</taxon>
        <taxon>Pterygota</taxon>
        <taxon>Neoptera</taxon>
        <taxon>Paraneoptera</taxon>
        <taxon>Hemiptera</taxon>
        <taxon>Sternorrhyncha</taxon>
        <taxon>Coccoidea</taxon>
        <taxon>Coccidae</taxon>
        <taxon>Parthenolecanium</taxon>
    </lineage>
</organism>
<protein>
    <submittedName>
        <fullName evidence="3">Uncharacterized protein</fullName>
    </submittedName>
</protein>
<name>A0AAN9Y8T8_9HEMI</name>
<keyword evidence="4" id="KW-1185">Reference proteome</keyword>
<evidence type="ECO:0000256" key="2">
    <source>
        <dbReference type="SAM" id="SignalP"/>
    </source>
</evidence>
<gene>
    <name evidence="3" type="ORF">V9T40_003380</name>
</gene>
<feature type="signal peptide" evidence="2">
    <location>
        <begin position="1"/>
        <end position="16"/>
    </location>
</feature>
<dbReference type="AlphaFoldDB" id="A0AAN9Y8T8"/>